<dbReference type="InterPro" id="IPR001839">
    <property type="entry name" value="TGF-b_C"/>
</dbReference>
<feature type="domain" description="TGF-beta family profile" evidence="12">
    <location>
        <begin position="279"/>
        <end position="405"/>
    </location>
</feature>
<accession>A0A6I8SKM0</accession>
<evidence type="ECO:0000313" key="16">
    <source>
        <dbReference type="Xenbase" id="XB-GENE-487474"/>
    </source>
</evidence>
<reference evidence="13" key="1">
    <citation type="journal article" date="2010" name="Science">
        <title>The genome of the Western clawed frog Xenopus tropicalis.</title>
        <authorList>
            <person name="Hellsten U."/>
            <person name="Harland R.M."/>
            <person name="Gilchrist M.J."/>
            <person name="Hendrix D."/>
            <person name="Jurka J."/>
            <person name="Kapitonov V."/>
            <person name="Ovcharenko I."/>
            <person name="Putnam N.H."/>
            <person name="Shu S."/>
            <person name="Taher L."/>
            <person name="Blitz I.L."/>
            <person name="Blumberg B."/>
            <person name="Dichmann D.S."/>
            <person name="Dubchak I."/>
            <person name="Amaya E."/>
            <person name="Detter J.C."/>
            <person name="Fletcher R."/>
            <person name="Gerhard D.S."/>
            <person name="Goodstein D."/>
            <person name="Graves T."/>
            <person name="Grigoriev I.V."/>
            <person name="Grimwood J."/>
            <person name="Kawashima T."/>
            <person name="Lindquist E."/>
            <person name="Lucas S.M."/>
            <person name="Mead P.E."/>
            <person name="Mitros T."/>
            <person name="Ogino H."/>
            <person name="Ohta Y."/>
            <person name="Poliakov A.V."/>
            <person name="Pollet N."/>
            <person name="Robert J."/>
            <person name="Salamov A."/>
            <person name="Sater A.K."/>
            <person name="Schmutz J."/>
            <person name="Terry A."/>
            <person name="Vize P.D."/>
            <person name="Warren W.C."/>
            <person name="Wells D."/>
            <person name="Wills A."/>
            <person name="Wilson R.K."/>
            <person name="Zimmerman L.B."/>
            <person name="Zorn A.M."/>
            <person name="Grainger R."/>
            <person name="Grammer T."/>
            <person name="Khokha M.K."/>
            <person name="Richardson P.M."/>
            <person name="Rokhsar D.S."/>
        </authorList>
    </citation>
    <scope>NUCLEOTIDE SEQUENCE [LARGE SCALE GENOMIC DNA]</scope>
    <source>
        <strain evidence="13">Nigerian</strain>
    </source>
</reference>
<dbReference type="SMART" id="SM00204">
    <property type="entry name" value="TGFB"/>
    <property type="match status" value="1"/>
</dbReference>
<dbReference type="GO" id="GO:0005125">
    <property type="term" value="F:cytokine activity"/>
    <property type="evidence" value="ECO:0000318"/>
    <property type="project" value="GO_Central"/>
</dbReference>
<dbReference type="Pfam" id="PF00688">
    <property type="entry name" value="TGFb_propeptide"/>
    <property type="match status" value="1"/>
</dbReference>
<dbReference type="PANTHER" id="PTHR11848">
    <property type="entry name" value="TGF-BETA FAMILY"/>
    <property type="match status" value="1"/>
</dbReference>
<evidence type="ECO:0000256" key="5">
    <source>
        <dbReference type="ARBA" id="ARBA00022685"/>
    </source>
</evidence>
<gene>
    <name evidence="13 15 16" type="primary">nodal2</name>
</gene>
<dbReference type="GO" id="GO:0009888">
    <property type="term" value="P:tissue development"/>
    <property type="evidence" value="ECO:0007669"/>
    <property type="project" value="UniProtKB-ARBA"/>
</dbReference>
<dbReference type="OrthoDB" id="5949851at2759"/>
<dbReference type="InterPro" id="IPR017948">
    <property type="entry name" value="TGFb_CS"/>
</dbReference>
<dbReference type="PROSITE" id="PS51362">
    <property type="entry name" value="TGF_BETA_2"/>
    <property type="match status" value="1"/>
</dbReference>
<name>A0A6I8SKM0_XENTR</name>
<feature type="chain" id="PRO_5044634320" evidence="11">
    <location>
        <begin position="19"/>
        <end position="405"/>
    </location>
</feature>
<dbReference type="RefSeq" id="XP_002932767.1">
    <property type="nucleotide sequence ID" value="XM_002932721.5"/>
</dbReference>
<dbReference type="KEGG" id="xtr:100491883"/>
<dbReference type="Proteomes" id="UP000008143">
    <property type="component" value="Chromosome 3"/>
</dbReference>
<dbReference type="InterPro" id="IPR029034">
    <property type="entry name" value="Cystine-knot_cytokine"/>
</dbReference>
<keyword evidence="6 11" id="KW-0732">Signal</keyword>
<dbReference type="Gene3D" id="2.10.90.10">
    <property type="entry name" value="Cystine-knot cytokines"/>
    <property type="match status" value="1"/>
</dbReference>
<dbReference type="PANTHER" id="PTHR11848:SF159">
    <property type="entry name" value="NODAL HOMOLOG"/>
    <property type="match status" value="1"/>
</dbReference>
<evidence type="ECO:0000313" key="13">
    <source>
        <dbReference type="Ensembl" id="ENSXETP00000098022"/>
    </source>
</evidence>
<evidence type="ECO:0000313" key="14">
    <source>
        <dbReference type="Proteomes" id="UP000008143"/>
    </source>
</evidence>
<reference evidence="13" key="2">
    <citation type="submission" date="2020-05" db="UniProtKB">
        <authorList>
            <consortium name="Ensembl"/>
        </authorList>
    </citation>
    <scope>IDENTIFICATION</scope>
</reference>
<dbReference type="PROSITE" id="PS00250">
    <property type="entry name" value="TGF_BETA_1"/>
    <property type="match status" value="1"/>
</dbReference>
<dbReference type="OMA" id="DHWDFSF"/>
<dbReference type="InterPro" id="IPR001111">
    <property type="entry name" value="TGF-b_propeptide"/>
</dbReference>
<dbReference type="CDD" id="cd13759">
    <property type="entry name" value="TGF_beta_NODAL"/>
    <property type="match status" value="1"/>
</dbReference>
<evidence type="ECO:0000256" key="4">
    <source>
        <dbReference type="ARBA" id="ARBA00022525"/>
    </source>
</evidence>
<dbReference type="AGR" id="Xenbase:XB-GENE-487474"/>
<evidence type="ECO:0000256" key="8">
    <source>
        <dbReference type="ARBA" id="ARBA00023157"/>
    </source>
</evidence>
<evidence type="ECO:0000313" key="15">
    <source>
        <dbReference type="RefSeq" id="XP_002932767.1"/>
    </source>
</evidence>
<keyword evidence="3" id="KW-0217">Developmental protein</keyword>
<sequence length="405" mass="45997">MAALGALFLFAMASLVHGKPIHSDRKGAKIPLAGSNLGYKKSSNSYGSRLSQGMRYPPSMMQLYQTLILGNDTDLSILEYPILQESDAVLSLIAKSCDVVGNRWTLSFDMSSISSSNELKLAELRIRLPSFERSQDVTVEIYHTKDGQENLFMGSFKTNPSVAMGSSWKVFNLTKMLQYYLHHGEPFTNDEYIEVKNLHERVRPRVIKRGARTEAEEGLQRNKDNTPVSSFPTDKVVLVVFTRDKPTANYFGSPSLIHTVESSKYVMSESTVRVADTRRHRRNQKTKNSIVMNTMPSRYVGKTLCRRVDMIVDFEKIEWGDRIVYPKRFNAYRCEGACPIPLNETFKPTNHAYIKSLVKLYDEEKVECSSCIPVKMSPLSMLLYEDGEVVLKHHEDMIVDECGCN</sequence>
<dbReference type="CTD" id="100491883"/>
<feature type="signal peptide" evidence="11">
    <location>
        <begin position="1"/>
        <end position="18"/>
    </location>
</feature>
<dbReference type="Ensembl" id="ENSXETT00000071843">
    <property type="protein sequence ID" value="ENSXETP00000098022"/>
    <property type="gene ID" value="ENSXETG00000036923"/>
</dbReference>
<dbReference type="AlphaFoldDB" id="A0A6I8SKM0"/>
<dbReference type="GeneTree" id="ENSGT00940000163919"/>
<keyword evidence="7 10" id="KW-0339">Growth factor</keyword>
<reference evidence="15" key="3">
    <citation type="submission" date="2025-04" db="UniProtKB">
        <authorList>
            <consortium name="RefSeq"/>
        </authorList>
    </citation>
    <scope>IDENTIFICATION</scope>
    <source>
        <strain evidence="15">Nigerian</strain>
        <tissue evidence="15">Liver and blood</tissue>
    </source>
</reference>
<proteinExistence type="inferred from homology"/>
<dbReference type="SUPFAM" id="SSF57501">
    <property type="entry name" value="Cystine-knot cytokines"/>
    <property type="match status" value="1"/>
</dbReference>
<dbReference type="GeneID" id="100491883"/>
<evidence type="ECO:0000256" key="10">
    <source>
        <dbReference type="RuleBase" id="RU000354"/>
    </source>
</evidence>
<comment type="similarity">
    <text evidence="2 10">Belongs to the TGF-beta family.</text>
</comment>
<protein>
    <submittedName>
        <fullName evidence="13 15">Nodal homolog 2</fullName>
    </submittedName>
</protein>
<dbReference type="GO" id="GO:0007178">
    <property type="term" value="P:cell surface receptor protein serine/threonine kinase signaling pathway"/>
    <property type="evidence" value="ECO:0000318"/>
    <property type="project" value="GO_Central"/>
</dbReference>
<evidence type="ECO:0000256" key="6">
    <source>
        <dbReference type="ARBA" id="ARBA00022729"/>
    </source>
</evidence>
<evidence type="ECO:0000256" key="11">
    <source>
        <dbReference type="SAM" id="SignalP"/>
    </source>
</evidence>
<dbReference type="Xenbase" id="XB-GENE-487474">
    <property type="gene designation" value="nodal2"/>
</dbReference>
<keyword evidence="4" id="KW-0964">Secreted</keyword>
<keyword evidence="9" id="KW-0325">Glycoprotein</keyword>
<evidence type="ECO:0000256" key="1">
    <source>
        <dbReference type="ARBA" id="ARBA00004613"/>
    </source>
</evidence>
<evidence type="ECO:0000256" key="7">
    <source>
        <dbReference type="ARBA" id="ARBA00023030"/>
    </source>
</evidence>
<organism evidence="13">
    <name type="scientific">Xenopus tropicalis</name>
    <name type="common">Western clawed frog</name>
    <name type="synonym">Silurana tropicalis</name>
    <dbReference type="NCBI Taxonomy" id="8364"/>
    <lineage>
        <taxon>Eukaryota</taxon>
        <taxon>Metazoa</taxon>
        <taxon>Chordata</taxon>
        <taxon>Craniata</taxon>
        <taxon>Vertebrata</taxon>
        <taxon>Euteleostomi</taxon>
        <taxon>Amphibia</taxon>
        <taxon>Batrachia</taxon>
        <taxon>Anura</taxon>
        <taxon>Pipoidea</taxon>
        <taxon>Pipidae</taxon>
        <taxon>Xenopodinae</taxon>
        <taxon>Xenopus</taxon>
        <taxon>Silurana</taxon>
    </lineage>
</organism>
<dbReference type="GO" id="GO:0007369">
    <property type="term" value="P:gastrulation"/>
    <property type="evidence" value="ECO:0007669"/>
    <property type="project" value="UniProtKB-ARBA"/>
</dbReference>
<dbReference type="Pfam" id="PF00019">
    <property type="entry name" value="TGF_beta"/>
    <property type="match status" value="1"/>
</dbReference>
<keyword evidence="8" id="KW-1015">Disulfide bond</keyword>
<keyword evidence="5" id="KW-0165">Cleavage on pair of basic residues</keyword>
<dbReference type="GO" id="GO:0008083">
    <property type="term" value="F:growth factor activity"/>
    <property type="evidence" value="ECO:0007669"/>
    <property type="project" value="UniProtKB-KW"/>
</dbReference>
<dbReference type="GO" id="GO:0005615">
    <property type="term" value="C:extracellular space"/>
    <property type="evidence" value="ECO:0000318"/>
    <property type="project" value="GO_Central"/>
</dbReference>
<dbReference type="Gene3D" id="2.60.120.970">
    <property type="match status" value="1"/>
</dbReference>
<dbReference type="FunFam" id="2.10.90.10:FF:000026">
    <property type="entry name" value="Nodal homolog 3-A"/>
    <property type="match status" value="1"/>
</dbReference>
<evidence type="ECO:0000259" key="12">
    <source>
        <dbReference type="PROSITE" id="PS51362"/>
    </source>
</evidence>
<dbReference type="Bgee" id="ENSXETG00000036923">
    <property type="expression patterns" value="Expressed in gastrula and 1 other cell type or tissue"/>
</dbReference>
<comment type="subcellular location">
    <subcellularLocation>
        <location evidence="1">Secreted</location>
    </subcellularLocation>
</comment>
<dbReference type="InterPro" id="IPR015615">
    <property type="entry name" value="TGF-beta-rel"/>
</dbReference>
<evidence type="ECO:0000256" key="3">
    <source>
        <dbReference type="ARBA" id="ARBA00022473"/>
    </source>
</evidence>
<evidence type="ECO:0000256" key="2">
    <source>
        <dbReference type="ARBA" id="ARBA00006656"/>
    </source>
</evidence>
<keyword evidence="14" id="KW-1185">Reference proteome</keyword>
<evidence type="ECO:0000256" key="9">
    <source>
        <dbReference type="ARBA" id="ARBA00023180"/>
    </source>
</evidence>